<organism evidence="1 2">
    <name type="scientific">Citrullus colocynthis</name>
    <name type="common">colocynth</name>
    <dbReference type="NCBI Taxonomy" id="252529"/>
    <lineage>
        <taxon>Eukaryota</taxon>
        <taxon>Viridiplantae</taxon>
        <taxon>Streptophyta</taxon>
        <taxon>Embryophyta</taxon>
        <taxon>Tracheophyta</taxon>
        <taxon>Spermatophyta</taxon>
        <taxon>Magnoliopsida</taxon>
        <taxon>eudicotyledons</taxon>
        <taxon>Gunneridae</taxon>
        <taxon>Pentapetalae</taxon>
        <taxon>rosids</taxon>
        <taxon>fabids</taxon>
        <taxon>Cucurbitales</taxon>
        <taxon>Cucurbitaceae</taxon>
        <taxon>Benincaseae</taxon>
        <taxon>Citrullus</taxon>
    </lineage>
</organism>
<evidence type="ECO:0000313" key="1">
    <source>
        <dbReference type="EMBL" id="CAK9313850.1"/>
    </source>
</evidence>
<gene>
    <name evidence="1" type="ORF">CITCOLO1_LOCUS5587</name>
</gene>
<evidence type="ECO:0000313" key="2">
    <source>
        <dbReference type="Proteomes" id="UP001642487"/>
    </source>
</evidence>
<accession>A0ABP0Y4J0</accession>
<sequence>MVEKVQTETETIEEMIQGNQWNMGGIKDPLVMRLTNTLRLYTLGMLDDQGCIFTGKNCTLKIEKQGRTILIGKKINGLYIVEKSIPSPSFAKLFFPCMSVKVQQPNDEVCPHCSDLARSLHLIWPRAAVVAVASFSTLLDLKRLKIEKDEWAFFCLLLPPMA</sequence>
<protein>
    <submittedName>
        <fullName evidence="1">Uncharacterized protein</fullName>
    </submittedName>
</protein>
<dbReference type="EMBL" id="OZ021745">
    <property type="protein sequence ID" value="CAK9313850.1"/>
    <property type="molecule type" value="Genomic_DNA"/>
</dbReference>
<proteinExistence type="predicted"/>
<dbReference type="Proteomes" id="UP001642487">
    <property type="component" value="Chromosome 11"/>
</dbReference>
<reference evidence="1 2" key="1">
    <citation type="submission" date="2024-03" db="EMBL/GenBank/DDBJ databases">
        <authorList>
            <person name="Gkanogiannis A."/>
            <person name="Becerra Lopez-Lavalle L."/>
        </authorList>
    </citation>
    <scope>NUCLEOTIDE SEQUENCE [LARGE SCALE GENOMIC DNA]</scope>
</reference>
<keyword evidence="2" id="KW-1185">Reference proteome</keyword>
<name>A0ABP0Y4J0_9ROSI</name>